<evidence type="ECO:0000259" key="1">
    <source>
        <dbReference type="Pfam" id="PF04865"/>
    </source>
</evidence>
<dbReference type="InterPro" id="IPR006949">
    <property type="entry name" value="Barrel_Baseplate_J-like"/>
</dbReference>
<feature type="domain" description="Baseplate protein J-like barrel" evidence="1">
    <location>
        <begin position="102"/>
        <end position="184"/>
    </location>
</feature>
<accession>A0A1Y4MMR2</accession>
<dbReference type="PANTHER" id="PTHR37829">
    <property type="entry name" value="PHAGE-LIKE ELEMENT PBSX PROTEIN XKDT"/>
    <property type="match status" value="1"/>
</dbReference>
<protein>
    <recommendedName>
        <fullName evidence="1">Baseplate protein J-like barrel domain-containing protein</fullName>
    </recommendedName>
</protein>
<dbReference type="PANTHER" id="PTHR37829:SF3">
    <property type="entry name" value="PROTEIN JAYE-RELATED"/>
    <property type="match status" value="1"/>
</dbReference>
<dbReference type="Pfam" id="PF04865">
    <property type="entry name" value="Baseplate_J"/>
    <property type="match status" value="1"/>
</dbReference>
<organism evidence="2 3">
    <name type="scientific">Anaerotruncus colihominis</name>
    <dbReference type="NCBI Taxonomy" id="169435"/>
    <lineage>
        <taxon>Bacteria</taxon>
        <taxon>Bacillati</taxon>
        <taxon>Bacillota</taxon>
        <taxon>Clostridia</taxon>
        <taxon>Eubacteriales</taxon>
        <taxon>Oscillospiraceae</taxon>
        <taxon>Anaerotruncus</taxon>
    </lineage>
</organism>
<dbReference type="AlphaFoldDB" id="A0A1Y4MMR2"/>
<gene>
    <name evidence="2" type="ORF">B5F11_11090</name>
</gene>
<dbReference type="RefSeq" id="WP_087301555.1">
    <property type="nucleotide sequence ID" value="NZ_NFKP01000013.1"/>
</dbReference>
<comment type="caution">
    <text evidence="2">The sequence shown here is derived from an EMBL/GenBank/DDBJ whole genome shotgun (WGS) entry which is preliminary data.</text>
</comment>
<reference evidence="3" key="1">
    <citation type="submission" date="2017-04" db="EMBL/GenBank/DDBJ databases">
        <title>Function of individual gut microbiota members based on whole genome sequencing of pure cultures obtained from chicken caecum.</title>
        <authorList>
            <person name="Medvecky M."/>
            <person name="Cejkova D."/>
            <person name="Polansky O."/>
            <person name="Karasova D."/>
            <person name="Kubasova T."/>
            <person name="Cizek A."/>
            <person name="Rychlik I."/>
        </authorList>
    </citation>
    <scope>NUCLEOTIDE SEQUENCE [LARGE SCALE GENOMIC DNA]</scope>
    <source>
        <strain evidence="3">An175</strain>
    </source>
</reference>
<dbReference type="EMBL" id="NFKP01000013">
    <property type="protein sequence ID" value="OUP68891.1"/>
    <property type="molecule type" value="Genomic_DNA"/>
</dbReference>
<name>A0A1Y4MMR2_9FIRM</name>
<evidence type="ECO:0000313" key="2">
    <source>
        <dbReference type="EMBL" id="OUP68891.1"/>
    </source>
</evidence>
<dbReference type="Proteomes" id="UP000196386">
    <property type="component" value="Unassembled WGS sequence"/>
</dbReference>
<dbReference type="InterPro" id="IPR052399">
    <property type="entry name" value="Phage_Baseplate_Assmbl_Protein"/>
</dbReference>
<sequence>MSTQNEWGLTERGFRRPTYTELLDALEYKARELFGSKANLTVRSPIGLFLRIFAWILNMLFSTIEDVYNSRFVDTAVGTSLYNLGKAIGLKLLSEQKSSGYLQITGTPGTIVPVGWLAGTVAGLQFVVMAQGEIGTGGTVLLPAQATTAGPEGNVAAGTVTVVINPGIPEGITAVTNPAAFDGGRARETDEEYRDRYYQSVDYAGGVNADAIRGEILQNVEGVYSAIVYENDTDETDSEGLPPHSIEAVVYGGLDSDVAQQIFRRKAAGIQTYGSTTVAVLSSSGVTYNIKFSRPTLVPVWIKVTDLETDANRFPVDGKDQIAQALIDYIGSDVKGGTTIGETVYYNRLPEVIYTIPGVLDFTLQTSPDGSDYGTYNIEVDTREKAYTEKAKVSVT</sequence>
<evidence type="ECO:0000313" key="3">
    <source>
        <dbReference type="Proteomes" id="UP000196386"/>
    </source>
</evidence>
<proteinExistence type="predicted"/>